<dbReference type="AlphaFoldDB" id="A0A4W3J080"/>
<evidence type="ECO:0000313" key="1">
    <source>
        <dbReference type="Ensembl" id="ENSCMIP00000036349.1"/>
    </source>
</evidence>
<accession>A0A4W3J080</accession>
<reference evidence="2" key="3">
    <citation type="journal article" date="2014" name="Nature">
        <title>Elephant shark genome provides unique insights into gnathostome evolution.</title>
        <authorList>
            <consortium name="International Elephant Shark Genome Sequencing Consortium"/>
            <person name="Venkatesh B."/>
            <person name="Lee A.P."/>
            <person name="Ravi V."/>
            <person name="Maurya A.K."/>
            <person name="Lian M.M."/>
            <person name="Swann J.B."/>
            <person name="Ohta Y."/>
            <person name="Flajnik M.F."/>
            <person name="Sutoh Y."/>
            <person name="Kasahara M."/>
            <person name="Hoon S."/>
            <person name="Gangu V."/>
            <person name="Roy S.W."/>
            <person name="Irimia M."/>
            <person name="Korzh V."/>
            <person name="Kondrychyn I."/>
            <person name="Lim Z.W."/>
            <person name="Tay B.H."/>
            <person name="Tohari S."/>
            <person name="Kong K.W."/>
            <person name="Ho S."/>
            <person name="Lorente-Galdos B."/>
            <person name="Quilez J."/>
            <person name="Marques-Bonet T."/>
            <person name="Raney B.J."/>
            <person name="Ingham P.W."/>
            <person name="Tay A."/>
            <person name="Hillier L.W."/>
            <person name="Minx P."/>
            <person name="Boehm T."/>
            <person name="Wilson R.K."/>
            <person name="Brenner S."/>
            <person name="Warren W.C."/>
        </authorList>
    </citation>
    <scope>NUCLEOTIDE SEQUENCE [LARGE SCALE GENOMIC DNA]</scope>
</reference>
<name>A0A4W3J080_CALMI</name>
<protein>
    <submittedName>
        <fullName evidence="1">Uncharacterized protein</fullName>
    </submittedName>
</protein>
<sequence length="80" mass="9212">MSVMKNENADHQCLKRSKEERQDCKLLRSFSPIPPTGLENMCSNHFIKVAEYHASLHKHFSSSAIKCSVIQRSKAYLDFL</sequence>
<organism evidence="1 2">
    <name type="scientific">Callorhinchus milii</name>
    <name type="common">Ghost shark</name>
    <dbReference type="NCBI Taxonomy" id="7868"/>
    <lineage>
        <taxon>Eukaryota</taxon>
        <taxon>Metazoa</taxon>
        <taxon>Chordata</taxon>
        <taxon>Craniata</taxon>
        <taxon>Vertebrata</taxon>
        <taxon>Chondrichthyes</taxon>
        <taxon>Holocephali</taxon>
        <taxon>Chimaeriformes</taxon>
        <taxon>Callorhinchidae</taxon>
        <taxon>Callorhinchus</taxon>
    </lineage>
</organism>
<reference evidence="1" key="5">
    <citation type="submission" date="2025-09" db="UniProtKB">
        <authorList>
            <consortium name="Ensembl"/>
        </authorList>
    </citation>
    <scope>IDENTIFICATION</scope>
</reference>
<dbReference type="InParanoid" id="A0A4W3J080"/>
<evidence type="ECO:0000313" key="2">
    <source>
        <dbReference type="Proteomes" id="UP000314986"/>
    </source>
</evidence>
<dbReference type="Ensembl" id="ENSCMIT00000036888.1">
    <property type="protein sequence ID" value="ENSCMIP00000036349.1"/>
    <property type="gene ID" value="ENSCMIG00000015360.1"/>
</dbReference>
<reference evidence="2" key="1">
    <citation type="journal article" date="2006" name="Science">
        <title>Ancient noncoding elements conserved in the human genome.</title>
        <authorList>
            <person name="Venkatesh B."/>
            <person name="Kirkness E.F."/>
            <person name="Loh Y.H."/>
            <person name="Halpern A.L."/>
            <person name="Lee A.P."/>
            <person name="Johnson J."/>
            <person name="Dandona N."/>
            <person name="Viswanathan L.D."/>
            <person name="Tay A."/>
            <person name="Venter J.C."/>
            <person name="Strausberg R.L."/>
            <person name="Brenner S."/>
        </authorList>
    </citation>
    <scope>NUCLEOTIDE SEQUENCE [LARGE SCALE GENOMIC DNA]</scope>
</reference>
<reference evidence="2" key="2">
    <citation type="journal article" date="2007" name="PLoS Biol.">
        <title>Survey sequencing and comparative analysis of the elephant shark (Callorhinchus milii) genome.</title>
        <authorList>
            <person name="Venkatesh B."/>
            <person name="Kirkness E.F."/>
            <person name="Loh Y.H."/>
            <person name="Halpern A.L."/>
            <person name="Lee A.P."/>
            <person name="Johnson J."/>
            <person name="Dandona N."/>
            <person name="Viswanathan L.D."/>
            <person name="Tay A."/>
            <person name="Venter J.C."/>
            <person name="Strausberg R.L."/>
            <person name="Brenner S."/>
        </authorList>
    </citation>
    <scope>NUCLEOTIDE SEQUENCE [LARGE SCALE GENOMIC DNA]</scope>
</reference>
<keyword evidence="2" id="KW-1185">Reference proteome</keyword>
<dbReference type="Proteomes" id="UP000314986">
    <property type="component" value="Unassembled WGS sequence"/>
</dbReference>
<reference evidence="1" key="4">
    <citation type="submission" date="2025-08" db="UniProtKB">
        <authorList>
            <consortium name="Ensembl"/>
        </authorList>
    </citation>
    <scope>IDENTIFICATION</scope>
</reference>
<proteinExistence type="predicted"/>